<proteinExistence type="predicted"/>
<name>A0A9P0LBQ3_ACAOB</name>
<evidence type="ECO:0000313" key="2">
    <source>
        <dbReference type="Proteomes" id="UP001152888"/>
    </source>
</evidence>
<comment type="caution">
    <text evidence="1">The sequence shown here is derived from an EMBL/GenBank/DDBJ whole genome shotgun (WGS) entry which is preliminary data.</text>
</comment>
<accession>A0A9P0LBQ3</accession>
<reference evidence="1" key="1">
    <citation type="submission" date="2022-03" db="EMBL/GenBank/DDBJ databases">
        <authorList>
            <person name="Sayadi A."/>
        </authorList>
    </citation>
    <scope>NUCLEOTIDE SEQUENCE</scope>
</reference>
<keyword evidence="2" id="KW-1185">Reference proteome</keyword>
<sequence length="43" mass="5004">MGPTAVRLRALKEKLRCMSAEFIRKRNYKRRVLPTSTQPSSLI</sequence>
<evidence type="ECO:0000313" key="1">
    <source>
        <dbReference type="EMBL" id="CAH1995154.1"/>
    </source>
</evidence>
<dbReference type="Proteomes" id="UP001152888">
    <property type="component" value="Unassembled WGS sequence"/>
</dbReference>
<gene>
    <name evidence="1" type="ORF">ACAOBT_LOCUS22425</name>
</gene>
<organism evidence="1 2">
    <name type="scientific">Acanthoscelides obtectus</name>
    <name type="common">Bean weevil</name>
    <name type="synonym">Bruchus obtectus</name>
    <dbReference type="NCBI Taxonomy" id="200917"/>
    <lineage>
        <taxon>Eukaryota</taxon>
        <taxon>Metazoa</taxon>
        <taxon>Ecdysozoa</taxon>
        <taxon>Arthropoda</taxon>
        <taxon>Hexapoda</taxon>
        <taxon>Insecta</taxon>
        <taxon>Pterygota</taxon>
        <taxon>Neoptera</taxon>
        <taxon>Endopterygota</taxon>
        <taxon>Coleoptera</taxon>
        <taxon>Polyphaga</taxon>
        <taxon>Cucujiformia</taxon>
        <taxon>Chrysomeloidea</taxon>
        <taxon>Chrysomelidae</taxon>
        <taxon>Bruchinae</taxon>
        <taxon>Bruchini</taxon>
        <taxon>Acanthoscelides</taxon>
    </lineage>
</organism>
<dbReference type="AlphaFoldDB" id="A0A9P0LBQ3"/>
<dbReference type="EMBL" id="CAKOFQ010007216">
    <property type="protein sequence ID" value="CAH1995154.1"/>
    <property type="molecule type" value="Genomic_DNA"/>
</dbReference>
<protein>
    <submittedName>
        <fullName evidence="1">Uncharacterized protein</fullName>
    </submittedName>
</protein>